<dbReference type="Proteomes" id="UP001551482">
    <property type="component" value="Unassembled WGS sequence"/>
</dbReference>
<dbReference type="RefSeq" id="WP_358360684.1">
    <property type="nucleotide sequence ID" value="NZ_JBEZFP010000106.1"/>
</dbReference>
<name>A0ABV3DQF0_9ACTN</name>
<feature type="region of interest" description="Disordered" evidence="1">
    <location>
        <begin position="1"/>
        <end position="21"/>
    </location>
</feature>
<sequence length="349" mass="36841">MNNATGASSAGGPPVDPRPGFAPERLARLAVRAVADLKLDLTGRTVLTEAATGAYAVTPVLASLAGARVIALTRDTRYGTAEEVRHLTGLVALFAGTRQPIDIVTELTPRHIEAADVVTNSGHLRPIDAEFVARLKPTAVVPLMYEAWEIGLGRQDVDLAALRERGISHAGTNEHHPSVGVFDHHRAMVVRLLSDCGVAVYGANCVVLCDNPFEPEIVDGLVRAGAQVHGADSLDLVNTPEDVDAVVVALRPGDRPVIGAAEAARIAARWPGAAVVQVWGDLDREALTASGVPFWPPVGPAPGHMAILPSAVGPEPIVRLQAGGLKVAQILLTRPELRSDEDREYIDDL</sequence>
<protein>
    <submittedName>
        <fullName evidence="2">Uncharacterized protein</fullName>
    </submittedName>
</protein>
<organism evidence="2 3">
    <name type="scientific">Streptodolium elevatio</name>
    <dbReference type="NCBI Taxonomy" id="3157996"/>
    <lineage>
        <taxon>Bacteria</taxon>
        <taxon>Bacillati</taxon>
        <taxon>Actinomycetota</taxon>
        <taxon>Actinomycetes</taxon>
        <taxon>Kitasatosporales</taxon>
        <taxon>Streptomycetaceae</taxon>
        <taxon>Streptodolium</taxon>
    </lineage>
</organism>
<evidence type="ECO:0000313" key="3">
    <source>
        <dbReference type="Proteomes" id="UP001551482"/>
    </source>
</evidence>
<evidence type="ECO:0000256" key="1">
    <source>
        <dbReference type="SAM" id="MobiDB-lite"/>
    </source>
</evidence>
<proteinExistence type="predicted"/>
<comment type="caution">
    <text evidence="2">The sequence shown here is derived from an EMBL/GenBank/DDBJ whole genome shotgun (WGS) entry which is preliminary data.</text>
</comment>
<gene>
    <name evidence="2" type="ORF">AB0C36_31300</name>
</gene>
<accession>A0ABV3DQF0</accession>
<reference evidence="2 3" key="1">
    <citation type="submission" date="2024-06" db="EMBL/GenBank/DDBJ databases">
        <title>The Natural Products Discovery Center: Release of the First 8490 Sequenced Strains for Exploring Actinobacteria Biosynthetic Diversity.</title>
        <authorList>
            <person name="Kalkreuter E."/>
            <person name="Kautsar S.A."/>
            <person name="Yang D."/>
            <person name="Bader C.D."/>
            <person name="Teijaro C.N."/>
            <person name="Fluegel L."/>
            <person name="Davis C.M."/>
            <person name="Simpson J.R."/>
            <person name="Lauterbach L."/>
            <person name="Steele A.D."/>
            <person name="Gui C."/>
            <person name="Meng S."/>
            <person name="Li G."/>
            <person name="Viehrig K."/>
            <person name="Ye F."/>
            <person name="Su P."/>
            <person name="Kiefer A.F."/>
            <person name="Nichols A."/>
            <person name="Cepeda A.J."/>
            <person name="Yan W."/>
            <person name="Fan B."/>
            <person name="Jiang Y."/>
            <person name="Adhikari A."/>
            <person name="Zheng C.-J."/>
            <person name="Schuster L."/>
            <person name="Cowan T.M."/>
            <person name="Smanski M.J."/>
            <person name="Chevrette M.G."/>
            <person name="De Carvalho L.P.S."/>
            <person name="Shen B."/>
        </authorList>
    </citation>
    <scope>NUCLEOTIDE SEQUENCE [LARGE SCALE GENOMIC DNA]</scope>
    <source>
        <strain evidence="2 3">NPDC048946</strain>
    </source>
</reference>
<keyword evidence="3" id="KW-1185">Reference proteome</keyword>
<evidence type="ECO:0000313" key="2">
    <source>
        <dbReference type="EMBL" id="MEU8137983.1"/>
    </source>
</evidence>
<dbReference type="EMBL" id="JBEZFP010000106">
    <property type="protein sequence ID" value="MEU8137983.1"/>
    <property type="molecule type" value="Genomic_DNA"/>
</dbReference>